<sequence length="86" mass="9362">MDRANARKGQNMKLNDKIYDTLKWVVMIVLPAIATLYAALAPVWGWPRPDDVVLTLNAVTAFAGAVLGISTAQYNKDKANEGDDNA</sequence>
<feature type="transmembrane region" description="Helical" evidence="1">
    <location>
        <begin position="21"/>
        <end position="40"/>
    </location>
</feature>
<feature type="transmembrane region" description="Helical" evidence="1">
    <location>
        <begin position="52"/>
        <end position="72"/>
    </location>
</feature>
<evidence type="ECO:0000313" key="2">
    <source>
        <dbReference type="EMBL" id="DAE15379.1"/>
    </source>
</evidence>
<dbReference type="Pfam" id="PF16938">
    <property type="entry name" value="Phage_holin_Dp1"/>
    <property type="match status" value="1"/>
</dbReference>
<reference evidence="2" key="1">
    <citation type="journal article" date="2021" name="Proc. Natl. Acad. Sci. U.S.A.">
        <title>A Catalog of Tens of Thousands of Viruses from Human Metagenomes Reveals Hidden Associations with Chronic Diseases.</title>
        <authorList>
            <person name="Tisza M.J."/>
            <person name="Buck C.B."/>
        </authorList>
    </citation>
    <scope>NUCLEOTIDE SEQUENCE</scope>
    <source>
        <strain evidence="2">Ctdcr45</strain>
    </source>
</reference>
<dbReference type="EMBL" id="BK015604">
    <property type="protein sequence ID" value="DAE15379.1"/>
    <property type="molecule type" value="Genomic_DNA"/>
</dbReference>
<organism evidence="2">
    <name type="scientific">Siphoviridae sp. ctdcr45</name>
    <dbReference type="NCBI Taxonomy" id="2825580"/>
    <lineage>
        <taxon>Viruses</taxon>
        <taxon>Duplodnaviria</taxon>
        <taxon>Heunggongvirae</taxon>
        <taxon>Uroviricota</taxon>
        <taxon>Caudoviricetes</taxon>
    </lineage>
</organism>
<protein>
    <submittedName>
        <fullName evidence="2">Holin</fullName>
    </submittedName>
</protein>
<accession>A0A8S5Q999</accession>
<evidence type="ECO:0000256" key="1">
    <source>
        <dbReference type="SAM" id="Phobius"/>
    </source>
</evidence>
<keyword evidence="1" id="KW-0812">Transmembrane</keyword>
<keyword evidence="1" id="KW-0472">Membrane</keyword>
<name>A0A8S5Q999_9CAUD</name>
<proteinExistence type="predicted"/>
<keyword evidence="1" id="KW-1133">Transmembrane helix</keyword>
<dbReference type="InterPro" id="IPR031612">
    <property type="entry name" value="Phage_holin_Dp1"/>
</dbReference>